<reference evidence="5 6" key="1">
    <citation type="journal article" date="2016" name="Nat. Commun.">
        <title>Thousands of microbial genomes shed light on interconnected biogeochemical processes in an aquifer system.</title>
        <authorList>
            <person name="Anantharaman K."/>
            <person name="Brown C.T."/>
            <person name="Hug L.A."/>
            <person name="Sharon I."/>
            <person name="Castelle C.J."/>
            <person name="Probst A.J."/>
            <person name="Thomas B.C."/>
            <person name="Singh A."/>
            <person name="Wilkins M.J."/>
            <person name="Karaoz U."/>
            <person name="Brodie E.L."/>
            <person name="Williams K.H."/>
            <person name="Hubbard S.S."/>
            <person name="Banfield J.F."/>
        </authorList>
    </citation>
    <scope>NUCLEOTIDE SEQUENCE [LARGE SCALE GENOMIC DNA]</scope>
    <source>
        <strain evidence="6">RIFCSPLOWO2_12_FULL_64_10</strain>
    </source>
</reference>
<dbReference type="SMART" id="SM00028">
    <property type="entry name" value="TPR"/>
    <property type="match status" value="7"/>
</dbReference>
<keyword evidence="1" id="KW-0677">Repeat</keyword>
<dbReference type="InterPro" id="IPR019734">
    <property type="entry name" value="TPR_rpt"/>
</dbReference>
<keyword evidence="2 3" id="KW-0802">TPR repeat</keyword>
<accession>A0A1F6CAX2</accession>
<keyword evidence="4" id="KW-0472">Membrane</keyword>
<sequence>MITMKWILGIVGAGMMVFALVGLTSRSGFANDNDAPSKGDASVALRSARLYLKQQLWDKAIEQLEIAVRGDSNNAEAHYLLGSIYADRDSVEQMNRHFDLTSRLKPKKYDGDIKSWRDKGWTQHYNNGVRALQKDKLEEALKEFTMAVQVDSVRADGYKSLGLTYLRLDQTEKGIETFEKAVGMDPKDAKALVNLGIAYHNARQPEKEVGVFQAAARLDPKNADVMSKLVMGYETLAGVTKDSVKAAVIYDSAMVACEQALALDPKNARVAVTAGRLHLNRAMNLLVSGKKEEANASYASAEKHLKVALELDPKDVSSAFNLGLCYNQLERSDEAITMFRKAVEIDSTDVDSWIQLGITQYRKKDLDGAIETFKKITEIKPDNVRAYEFLASIYAQKDMVKEAKEADAMAQKLRGQGKE</sequence>
<dbReference type="SUPFAM" id="SSF48452">
    <property type="entry name" value="TPR-like"/>
    <property type="match status" value="3"/>
</dbReference>
<evidence type="ECO:0000313" key="6">
    <source>
        <dbReference type="Proteomes" id="UP000178606"/>
    </source>
</evidence>
<dbReference type="Proteomes" id="UP000178606">
    <property type="component" value="Unassembled WGS sequence"/>
</dbReference>
<dbReference type="Pfam" id="PF13414">
    <property type="entry name" value="TPR_11"/>
    <property type="match status" value="1"/>
</dbReference>
<evidence type="ECO:0000256" key="1">
    <source>
        <dbReference type="ARBA" id="ARBA00022737"/>
    </source>
</evidence>
<keyword evidence="4" id="KW-0812">Transmembrane</keyword>
<dbReference type="Pfam" id="PF13432">
    <property type="entry name" value="TPR_16"/>
    <property type="match status" value="2"/>
</dbReference>
<organism evidence="5 6">
    <name type="scientific">Handelsmanbacteria sp. (strain RIFCSPLOWO2_12_FULL_64_10)</name>
    <dbReference type="NCBI Taxonomy" id="1817868"/>
    <lineage>
        <taxon>Bacteria</taxon>
        <taxon>Candidatus Handelsmaniibacteriota</taxon>
    </lineage>
</organism>
<keyword evidence="4" id="KW-1133">Transmembrane helix</keyword>
<dbReference type="InterPro" id="IPR011990">
    <property type="entry name" value="TPR-like_helical_dom_sf"/>
</dbReference>
<dbReference type="Pfam" id="PF13181">
    <property type="entry name" value="TPR_8"/>
    <property type="match status" value="1"/>
</dbReference>
<evidence type="ECO:0000256" key="3">
    <source>
        <dbReference type="PROSITE-ProRule" id="PRU00339"/>
    </source>
</evidence>
<dbReference type="InterPro" id="IPR051685">
    <property type="entry name" value="Ycf3/AcsC/BcsC/TPR_MFPF"/>
</dbReference>
<evidence type="ECO:0000256" key="2">
    <source>
        <dbReference type="ARBA" id="ARBA00022803"/>
    </source>
</evidence>
<gene>
    <name evidence="5" type="ORF">A3F84_27170</name>
</gene>
<proteinExistence type="predicted"/>
<dbReference type="EMBL" id="MFKF01000324">
    <property type="protein sequence ID" value="OGG46323.1"/>
    <property type="molecule type" value="Genomic_DNA"/>
</dbReference>
<dbReference type="PROSITE" id="PS50005">
    <property type="entry name" value="TPR"/>
    <property type="match status" value="4"/>
</dbReference>
<feature type="repeat" description="TPR" evidence="3">
    <location>
        <begin position="350"/>
        <end position="383"/>
    </location>
</feature>
<comment type="caution">
    <text evidence="5">The sequence shown here is derived from an EMBL/GenBank/DDBJ whole genome shotgun (WGS) entry which is preliminary data.</text>
</comment>
<evidence type="ECO:0000313" key="5">
    <source>
        <dbReference type="EMBL" id="OGG46323.1"/>
    </source>
</evidence>
<evidence type="ECO:0000256" key="4">
    <source>
        <dbReference type="SAM" id="Phobius"/>
    </source>
</evidence>
<protein>
    <submittedName>
        <fullName evidence="5">Uncharacterized protein</fullName>
    </submittedName>
</protein>
<feature type="repeat" description="TPR" evidence="3">
    <location>
        <begin position="155"/>
        <end position="188"/>
    </location>
</feature>
<dbReference type="AlphaFoldDB" id="A0A1F6CAX2"/>
<dbReference type="PANTHER" id="PTHR44943">
    <property type="entry name" value="CELLULOSE SYNTHASE OPERON PROTEIN C"/>
    <property type="match status" value="1"/>
</dbReference>
<feature type="repeat" description="TPR" evidence="3">
    <location>
        <begin position="189"/>
        <end position="222"/>
    </location>
</feature>
<dbReference type="Gene3D" id="1.25.40.10">
    <property type="entry name" value="Tetratricopeptide repeat domain"/>
    <property type="match status" value="3"/>
</dbReference>
<feature type="transmembrane region" description="Helical" evidence="4">
    <location>
        <begin position="6"/>
        <end position="23"/>
    </location>
</feature>
<dbReference type="PROSITE" id="PS50293">
    <property type="entry name" value="TPR_REGION"/>
    <property type="match status" value="1"/>
</dbReference>
<name>A0A1F6CAX2_HANXR</name>
<dbReference type="PANTHER" id="PTHR44943:SF8">
    <property type="entry name" value="TPR REPEAT-CONTAINING PROTEIN MJ0263"/>
    <property type="match status" value="1"/>
</dbReference>
<feature type="repeat" description="TPR" evidence="3">
    <location>
        <begin position="316"/>
        <end position="349"/>
    </location>
</feature>